<sequence>MWATKHGPTGTVQVRHHLGRILPCEARDMPSDRFQRERLGGILRGVGQAFEQSHVKPWPTE</sequence>
<keyword evidence="2" id="KW-1185">Reference proteome</keyword>
<reference evidence="1 2" key="1">
    <citation type="journal article" date="2020" name="Antonie Van Leeuwenhoek">
        <title>Rhodopirellula heiligendammensis sp. nov., Rhodopirellula pilleata sp. nov., and Rhodopirellula solitaria sp. nov. isolated from natural or artificial marine surfaces in Northern Germany and California, USA, and emended description of the genus Rhodopirellula.</title>
        <authorList>
            <person name="Kallscheuer N."/>
            <person name="Wiegand S."/>
            <person name="Jogler M."/>
            <person name="Boedeker C."/>
            <person name="Peeters S.H."/>
            <person name="Rast P."/>
            <person name="Heuer A."/>
            <person name="Jetten M.S.M."/>
            <person name="Rohde M."/>
            <person name="Jogler C."/>
        </authorList>
    </citation>
    <scope>NUCLEOTIDE SEQUENCE [LARGE SCALE GENOMIC DNA]</scope>
    <source>
        <strain evidence="1 2">Poly21</strain>
    </source>
</reference>
<evidence type="ECO:0000313" key="1">
    <source>
        <dbReference type="EMBL" id="TWU16047.1"/>
    </source>
</evidence>
<dbReference type="Proteomes" id="UP000319908">
    <property type="component" value="Unassembled WGS sequence"/>
</dbReference>
<dbReference type="AlphaFoldDB" id="A0A5C6BWP1"/>
<evidence type="ECO:0000313" key="2">
    <source>
        <dbReference type="Proteomes" id="UP000319908"/>
    </source>
</evidence>
<accession>A0A5C6BWP1</accession>
<organism evidence="1 2">
    <name type="scientific">Allorhodopirellula heiligendammensis</name>
    <dbReference type="NCBI Taxonomy" id="2714739"/>
    <lineage>
        <taxon>Bacteria</taxon>
        <taxon>Pseudomonadati</taxon>
        <taxon>Planctomycetota</taxon>
        <taxon>Planctomycetia</taxon>
        <taxon>Pirellulales</taxon>
        <taxon>Pirellulaceae</taxon>
        <taxon>Allorhodopirellula</taxon>
    </lineage>
</organism>
<name>A0A5C6BWP1_9BACT</name>
<comment type="caution">
    <text evidence="1">The sequence shown here is derived from an EMBL/GenBank/DDBJ whole genome shotgun (WGS) entry which is preliminary data.</text>
</comment>
<dbReference type="EMBL" id="SJPU01000002">
    <property type="protein sequence ID" value="TWU16047.1"/>
    <property type="molecule type" value="Genomic_DNA"/>
</dbReference>
<gene>
    <name evidence="1" type="ORF">Poly21_32520</name>
</gene>
<proteinExistence type="predicted"/>
<protein>
    <submittedName>
        <fullName evidence="1">Uncharacterized protein</fullName>
    </submittedName>
</protein>